<dbReference type="SUPFAM" id="SSF52172">
    <property type="entry name" value="CheY-like"/>
    <property type="match status" value="1"/>
</dbReference>
<dbReference type="CDD" id="cd17546">
    <property type="entry name" value="REC_hyHK_CKI1_RcsC-like"/>
    <property type="match status" value="1"/>
</dbReference>
<dbReference type="RefSeq" id="WP_305101604.1">
    <property type="nucleotide sequence ID" value="NZ_JAUTWS010000001.1"/>
</dbReference>
<comment type="caution">
    <text evidence="4">The sequence shown here is derived from an EMBL/GenBank/DDBJ whole genome shotgun (WGS) entry which is preliminary data.</text>
</comment>
<gene>
    <name evidence="4" type="ORF">Q7A36_00145</name>
</gene>
<dbReference type="InterPro" id="IPR011006">
    <property type="entry name" value="CheY-like_superfamily"/>
</dbReference>
<dbReference type="InterPro" id="IPR001789">
    <property type="entry name" value="Sig_transdc_resp-reg_receiver"/>
</dbReference>
<reference evidence="4 5" key="1">
    <citation type="submission" date="2023-08" db="EMBL/GenBank/DDBJ databases">
        <title>The draft genome sequence of Paracraurococcus sp. LOR1-02.</title>
        <authorList>
            <person name="Kingkaew E."/>
            <person name="Tanasupawat S."/>
        </authorList>
    </citation>
    <scope>NUCLEOTIDE SEQUENCE [LARGE SCALE GENOMIC DNA]</scope>
    <source>
        <strain evidence="4 5">LOR1-02</strain>
    </source>
</reference>
<dbReference type="PANTHER" id="PTHR45339">
    <property type="entry name" value="HYBRID SIGNAL TRANSDUCTION HISTIDINE KINASE J"/>
    <property type="match status" value="1"/>
</dbReference>
<name>A0ABT9DS44_9PROT</name>
<evidence type="ECO:0000313" key="5">
    <source>
        <dbReference type="Proteomes" id="UP001243009"/>
    </source>
</evidence>
<dbReference type="EMBL" id="JAUTWS010000001">
    <property type="protein sequence ID" value="MDO9706729.1"/>
    <property type="molecule type" value="Genomic_DNA"/>
</dbReference>
<dbReference type="Pfam" id="PF00072">
    <property type="entry name" value="Response_reg"/>
    <property type="match status" value="1"/>
</dbReference>
<dbReference type="PROSITE" id="PS50110">
    <property type="entry name" value="RESPONSE_REGULATORY"/>
    <property type="match status" value="1"/>
</dbReference>
<dbReference type="PANTHER" id="PTHR45339:SF3">
    <property type="entry name" value="HISTIDINE KINASE"/>
    <property type="match status" value="1"/>
</dbReference>
<dbReference type="Gene3D" id="3.40.50.2300">
    <property type="match status" value="1"/>
</dbReference>
<feature type="domain" description="Response regulatory" evidence="3">
    <location>
        <begin position="13"/>
        <end position="131"/>
    </location>
</feature>
<protein>
    <submittedName>
        <fullName evidence="4">Response regulator</fullName>
    </submittedName>
</protein>
<evidence type="ECO:0000256" key="1">
    <source>
        <dbReference type="ARBA" id="ARBA00022553"/>
    </source>
</evidence>
<sequence>MTIGEKTAARPLRLLVVDDVRPNRLLIRALLVPEGHVVEEAADGPAALAALAAGPPPDAVLLDVHMPGMDGHEVAAAIRALPGPAGRVPIIALTGDIRAEDIAAARAAGMDDHLAKPVDRARLLAVLARVMPG</sequence>
<proteinExistence type="predicted"/>
<feature type="modified residue" description="4-aspartylphosphate" evidence="2">
    <location>
        <position position="63"/>
    </location>
</feature>
<keyword evidence="5" id="KW-1185">Reference proteome</keyword>
<dbReference type="SMART" id="SM00448">
    <property type="entry name" value="REC"/>
    <property type="match status" value="1"/>
</dbReference>
<organism evidence="4 5">
    <name type="scientific">Paracraurococcus lichenis</name>
    <dbReference type="NCBI Taxonomy" id="3064888"/>
    <lineage>
        <taxon>Bacteria</taxon>
        <taxon>Pseudomonadati</taxon>
        <taxon>Pseudomonadota</taxon>
        <taxon>Alphaproteobacteria</taxon>
        <taxon>Acetobacterales</taxon>
        <taxon>Roseomonadaceae</taxon>
        <taxon>Paracraurococcus</taxon>
    </lineage>
</organism>
<keyword evidence="1 2" id="KW-0597">Phosphoprotein</keyword>
<evidence type="ECO:0000259" key="3">
    <source>
        <dbReference type="PROSITE" id="PS50110"/>
    </source>
</evidence>
<dbReference type="Proteomes" id="UP001243009">
    <property type="component" value="Unassembled WGS sequence"/>
</dbReference>
<evidence type="ECO:0000256" key="2">
    <source>
        <dbReference type="PROSITE-ProRule" id="PRU00169"/>
    </source>
</evidence>
<accession>A0ABT9DS44</accession>
<evidence type="ECO:0000313" key="4">
    <source>
        <dbReference type="EMBL" id="MDO9706729.1"/>
    </source>
</evidence>